<feature type="domain" description="Pre-SET" evidence="8">
    <location>
        <begin position="405"/>
        <end position="466"/>
    </location>
</feature>
<dbReference type="Pfam" id="PF05033">
    <property type="entry name" value="Pre-SET"/>
    <property type="match status" value="1"/>
</dbReference>
<dbReference type="PROSITE" id="PS50867">
    <property type="entry name" value="PRE_SET"/>
    <property type="match status" value="1"/>
</dbReference>
<dbReference type="Proteomes" id="UP000634136">
    <property type="component" value="Unassembled WGS sequence"/>
</dbReference>
<name>A0A834WMM6_9FABA</name>
<evidence type="ECO:0000256" key="3">
    <source>
        <dbReference type="ARBA" id="ARBA00023242"/>
    </source>
</evidence>
<dbReference type="PANTHER" id="PTHR45660:SF46">
    <property type="entry name" value="HISTONE-LYSINE N-METHYLTRANSFERASE, H3 LYSINE-9 SPECIFIC SUVH6"/>
    <property type="match status" value="1"/>
</dbReference>
<comment type="subcellular location">
    <subcellularLocation>
        <location evidence="1">Chromosome</location>
        <location evidence="1">Centromere</location>
    </subcellularLocation>
    <subcellularLocation>
        <location evidence="4">Nucleus</location>
    </subcellularLocation>
</comment>
<dbReference type="InterPro" id="IPR051357">
    <property type="entry name" value="H3K9_HMTase_SUVAR3-9"/>
</dbReference>
<sequence>MTSRFPVHCSCDSALLRFVSVKSLEVECSVLVILLYFDLVLVHCVNSFLFGISFIIIPWPFKEFLETTLRHNMGPSNSPPRRYNDPKAGDDLSSRKRKWSTAKGSSSTSNQAWQEYFVSQDSGANVKRRKVVELLNMYRELSSKLLHKYEADKQHTVNARRKVWMEVAMCLRQQHKWINSGKQLGPIPGIEVGDQFQCRAELNIVGLHCQYRRGIDFMKKDEVLLATSIVATNRYANVKSSSNSLTYIGHGGNPQVRNVKPTDQKLIEGNLAMMNSMKAKTPVRVVMKVSNSKSNINYIYDGLYIVEKMTQVRGEYGKLVFKFSLTRTSNQPYSFSLRKMIDKPKSSAVAKREVVCSNDISRGLEKFPIRMVTSIRDDDLKPTSFDYIVHNVYHENMHHPMAMLNCCNCIDGCMENKKCACAIKNGGRMPYDYNRKLVAITNSVIFECGSSCKCSTSCINRVTQFGIQFQLEIFKTDLKGWGVRTRSFIPSGSFVCEYVGEVYLDKEAKPQLGADDCSFKIGHKGYINATRRGNVARFINHSCSPNLFVKDVLYDDDDKRFPHKMLFAVNNIPAGRELCFDYNCMKGKSNEQELRSLATDLNPLFNAMAAGGNEMQTRRRIWAFQVLPLASRFRTRIRLRTLRVMGIVLPFRHTFYTGRVGSEIVIGSMVSNNNSISY</sequence>
<dbReference type="OrthoDB" id="5792673at2759"/>
<evidence type="ECO:0000259" key="9">
    <source>
        <dbReference type="PROSITE" id="PS51015"/>
    </source>
</evidence>
<reference evidence="10" key="1">
    <citation type="submission" date="2020-09" db="EMBL/GenBank/DDBJ databases">
        <title>Genome-Enabled Discovery of Anthraquinone Biosynthesis in Senna tora.</title>
        <authorList>
            <person name="Kang S.-H."/>
            <person name="Pandey R.P."/>
            <person name="Lee C.-M."/>
            <person name="Sim J.-S."/>
            <person name="Jeong J.-T."/>
            <person name="Choi B.-S."/>
            <person name="Jung M."/>
            <person name="Ginzburg D."/>
            <person name="Zhao K."/>
            <person name="Won S.Y."/>
            <person name="Oh T.-J."/>
            <person name="Yu Y."/>
            <person name="Kim N.-H."/>
            <person name="Lee O.R."/>
            <person name="Lee T.-H."/>
            <person name="Bashyal P."/>
            <person name="Kim T.-S."/>
            <person name="Lee W.-H."/>
            <person name="Kawkins C."/>
            <person name="Kim C.-K."/>
            <person name="Kim J.S."/>
            <person name="Ahn B.O."/>
            <person name="Rhee S.Y."/>
            <person name="Sohng J.K."/>
        </authorList>
    </citation>
    <scope>NUCLEOTIDE SEQUENCE</scope>
    <source>
        <tissue evidence="10">Leaf</tissue>
    </source>
</reference>
<dbReference type="InterPro" id="IPR003105">
    <property type="entry name" value="SRA_YDG"/>
</dbReference>
<evidence type="ECO:0000256" key="6">
    <source>
        <dbReference type="SAM" id="Phobius"/>
    </source>
</evidence>
<gene>
    <name evidence="10" type="ORF">G2W53_027879</name>
</gene>
<protein>
    <submittedName>
        <fullName evidence="10">Histone-lysine N-methyltransferase, H3 lysine-9 specific SUVH5-like</fullName>
    </submittedName>
</protein>
<dbReference type="Pfam" id="PF02182">
    <property type="entry name" value="SAD_SRA"/>
    <property type="match status" value="1"/>
</dbReference>
<evidence type="ECO:0000256" key="5">
    <source>
        <dbReference type="SAM" id="MobiDB-lite"/>
    </source>
</evidence>
<evidence type="ECO:0000313" key="10">
    <source>
        <dbReference type="EMBL" id="KAF7822424.1"/>
    </source>
</evidence>
<dbReference type="GO" id="GO:0005634">
    <property type="term" value="C:nucleus"/>
    <property type="evidence" value="ECO:0007669"/>
    <property type="project" value="UniProtKB-SubCell"/>
</dbReference>
<evidence type="ECO:0000256" key="1">
    <source>
        <dbReference type="ARBA" id="ARBA00004584"/>
    </source>
</evidence>
<dbReference type="GO" id="GO:0003690">
    <property type="term" value="F:double-stranded DNA binding"/>
    <property type="evidence" value="ECO:0007669"/>
    <property type="project" value="TreeGrafter"/>
</dbReference>
<accession>A0A834WMM6</accession>
<dbReference type="Gene3D" id="2.30.280.10">
    <property type="entry name" value="SRA-YDG"/>
    <property type="match status" value="1"/>
</dbReference>
<feature type="transmembrane region" description="Helical" evidence="6">
    <location>
        <begin position="30"/>
        <end position="61"/>
    </location>
</feature>
<dbReference type="InterPro" id="IPR001214">
    <property type="entry name" value="SET_dom"/>
</dbReference>
<evidence type="ECO:0000259" key="8">
    <source>
        <dbReference type="PROSITE" id="PS50867"/>
    </source>
</evidence>
<feature type="domain" description="YDG" evidence="9">
    <location>
        <begin position="185"/>
        <end position="327"/>
    </location>
</feature>
<keyword evidence="10" id="KW-0808">Transferase</keyword>
<dbReference type="SMART" id="SM00466">
    <property type="entry name" value="SRA"/>
    <property type="match status" value="1"/>
</dbReference>
<keyword evidence="6" id="KW-0812">Transmembrane</keyword>
<dbReference type="Gene3D" id="2.170.270.10">
    <property type="entry name" value="SET domain"/>
    <property type="match status" value="1"/>
</dbReference>
<dbReference type="InterPro" id="IPR015947">
    <property type="entry name" value="PUA-like_sf"/>
</dbReference>
<keyword evidence="11" id="KW-1185">Reference proteome</keyword>
<dbReference type="SMART" id="SM00468">
    <property type="entry name" value="PreSET"/>
    <property type="match status" value="1"/>
</dbReference>
<keyword evidence="2" id="KW-0158">Chromosome</keyword>
<dbReference type="Pfam" id="PF00856">
    <property type="entry name" value="SET"/>
    <property type="match status" value="1"/>
</dbReference>
<evidence type="ECO:0000256" key="4">
    <source>
        <dbReference type="PROSITE-ProRule" id="PRU00358"/>
    </source>
</evidence>
<dbReference type="PROSITE" id="PS51015">
    <property type="entry name" value="YDG"/>
    <property type="match status" value="1"/>
</dbReference>
<organism evidence="10 11">
    <name type="scientific">Senna tora</name>
    <dbReference type="NCBI Taxonomy" id="362788"/>
    <lineage>
        <taxon>Eukaryota</taxon>
        <taxon>Viridiplantae</taxon>
        <taxon>Streptophyta</taxon>
        <taxon>Embryophyta</taxon>
        <taxon>Tracheophyta</taxon>
        <taxon>Spermatophyta</taxon>
        <taxon>Magnoliopsida</taxon>
        <taxon>eudicotyledons</taxon>
        <taxon>Gunneridae</taxon>
        <taxon>Pentapetalae</taxon>
        <taxon>rosids</taxon>
        <taxon>fabids</taxon>
        <taxon>Fabales</taxon>
        <taxon>Fabaceae</taxon>
        <taxon>Caesalpinioideae</taxon>
        <taxon>Cassia clade</taxon>
        <taxon>Senna</taxon>
    </lineage>
</organism>
<evidence type="ECO:0000256" key="2">
    <source>
        <dbReference type="ARBA" id="ARBA00022454"/>
    </source>
</evidence>
<dbReference type="GO" id="GO:0000775">
    <property type="term" value="C:chromosome, centromeric region"/>
    <property type="evidence" value="ECO:0007669"/>
    <property type="project" value="UniProtKB-SubCell"/>
</dbReference>
<dbReference type="PANTHER" id="PTHR45660">
    <property type="entry name" value="HISTONE-LYSINE N-METHYLTRANSFERASE SETMAR"/>
    <property type="match status" value="1"/>
</dbReference>
<dbReference type="InterPro" id="IPR007728">
    <property type="entry name" value="Pre-SET_dom"/>
</dbReference>
<dbReference type="InterPro" id="IPR036987">
    <property type="entry name" value="SRA-YDG_sf"/>
</dbReference>
<feature type="compositionally biased region" description="Basic and acidic residues" evidence="5">
    <location>
        <begin position="82"/>
        <end position="94"/>
    </location>
</feature>
<dbReference type="SUPFAM" id="SSF88697">
    <property type="entry name" value="PUA domain-like"/>
    <property type="match status" value="1"/>
</dbReference>
<keyword evidence="6" id="KW-0472">Membrane</keyword>
<feature type="domain" description="SET" evidence="7">
    <location>
        <begin position="469"/>
        <end position="583"/>
    </location>
</feature>
<keyword evidence="3 4" id="KW-0539">Nucleus</keyword>
<dbReference type="AlphaFoldDB" id="A0A834WMM6"/>
<dbReference type="GO" id="GO:0032259">
    <property type="term" value="P:methylation"/>
    <property type="evidence" value="ECO:0007669"/>
    <property type="project" value="UniProtKB-KW"/>
</dbReference>
<comment type="caution">
    <text evidence="10">The sequence shown here is derived from an EMBL/GenBank/DDBJ whole genome shotgun (WGS) entry which is preliminary data.</text>
</comment>
<dbReference type="GO" id="GO:0008270">
    <property type="term" value="F:zinc ion binding"/>
    <property type="evidence" value="ECO:0007669"/>
    <property type="project" value="InterPro"/>
</dbReference>
<dbReference type="SUPFAM" id="SSF82199">
    <property type="entry name" value="SET domain"/>
    <property type="match status" value="1"/>
</dbReference>
<feature type="region of interest" description="Disordered" evidence="5">
    <location>
        <begin position="74"/>
        <end position="106"/>
    </location>
</feature>
<proteinExistence type="predicted"/>
<dbReference type="SMART" id="SM00317">
    <property type="entry name" value="SET"/>
    <property type="match status" value="1"/>
</dbReference>
<dbReference type="GO" id="GO:0042054">
    <property type="term" value="F:histone methyltransferase activity"/>
    <property type="evidence" value="ECO:0007669"/>
    <property type="project" value="InterPro"/>
</dbReference>
<dbReference type="PROSITE" id="PS50280">
    <property type="entry name" value="SET"/>
    <property type="match status" value="1"/>
</dbReference>
<keyword evidence="10" id="KW-0489">Methyltransferase</keyword>
<evidence type="ECO:0000313" key="11">
    <source>
        <dbReference type="Proteomes" id="UP000634136"/>
    </source>
</evidence>
<evidence type="ECO:0000259" key="7">
    <source>
        <dbReference type="PROSITE" id="PS50280"/>
    </source>
</evidence>
<dbReference type="InterPro" id="IPR046341">
    <property type="entry name" value="SET_dom_sf"/>
</dbReference>
<dbReference type="EMBL" id="JAAIUW010000008">
    <property type="protein sequence ID" value="KAF7822424.1"/>
    <property type="molecule type" value="Genomic_DNA"/>
</dbReference>
<keyword evidence="6" id="KW-1133">Transmembrane helix</keyword>